<protein>
    <recommendedName>
        <fullName evidence="3">F-box domain-containing protein</fullName>
    </recommendedName>
</protein>
<dbReference type="EMBL" id="JARKIB010000032">
    <property type="protein sequence ID" value="KAJ7762601.1"/>
    <property type="molecule type" value="Genomic_DNA"/>
</dbReference>
<dbReference type="Proteomes" id="UP001215598">
    <property type="component" value="Unassembled WGS sequence"/>
</dbReference>
<name>A0AAD7JG55_9AGAR</name>
<sequence length="232" mass="25422">MDHPPRSSTNDALSLSKTDASTIKLGTRLLNDALRFRALKLDTKIAILRAQLNDLLAQRATAQEGLDAITYPVLTLPVEITSQIFKWTLAPGGVASTLTAEGKSLVLGHICQLWRQIALSTPELWNTINIAVGPALDSDLSRIHTFLSRSSSMALSISINADSRRSQLAFRAAVDALVPYSRAWKNLSIFGYIVWQNLQPLHAIQQLPHLESLTLIQLDAATDGMLGTLFQK</sequence>
<dbReference type="AlphaFoldDB" id="A0AAD7JG55"/>
<feature type="non-terminal residue" evidence="1">
    <location>
        <position position="232"/>
    </location>
</feature>
<keyword evidence="2" id="KW-1185">Reference proteome</keyword>
<proteinExistence type="predicted"/>
<accession>A0AAD7JG55</accession>
<comment type="caution">
    <text evidence="1">The sequence shown here is derived from an EMBL/GenBank/DDBJ whole genome shotgun (WGS) entry which is preliminary data.</text>
</comment>
<organism evidence="1 2">
    <name type="scientific">Mycena metata</name>
    <dbReference type="NCBI Taxonomy" id="1033252"/>
    <lineage>
        <taxon>Eukaryota</taxon>
        <taxon>Fungi</taxon>
        <taxon>Dikarya</taxon>
        <taxon>Basidiomycota</taxon>
        <taxon>Agaricomycotina</taxon>
        <taxon>Agaricomycetes</taxon>
        <taxon>Agaricomycetidae</taxon>
        <taxon>Agaricales</taxon>
        <taxon>Marasmiineae</taxon>
        <taxon>Mycenaceae</taxon>
        <taxon>Mycena</taxon>
    </lineage>
</organism>
<gene>
    <name evidence="1" type="ORF">B0H16DRAFT_1414585</name>
</gene>
<reference evidence="1" key="1">
    <citation type="submission" date="2023-03" db="EMBL/GenBank/DDBJ databases">
        <title>Massive genome expansion in bonnet fungi (Mycena s.s.) driven by repeated elements and novel gene families across ecological guilds.</title>
        <authorList>
            <consortium name="Lawrence Berkeley National Laboratory"/>
            <person name="Harder C.B."/>
            <person name="Miyauchi S."/>
            <person name="Viragh M."/>
            <person name="Kuo A."/>
            <person name="Thoen E."/>
            <person name="Andreopoulos B."/>
            <person name="Lu D."/>
            <person name="Skrede I."/>
            <person name="Drula E."/>
            <person name="Henrissat B."/>
            <person name="Morin E."/>
            <person name="Kohler A."/>
            <person name="Barry K."/>
            <person name="LaButti K."/>
            <person name="Morin E."/>
            <person name="Salamov A."/>
            <person name="Lipzen A."/>
            <person name="Mereny Z."/>
            <person name="Hegedus B."/>
            <person name="Baldrian P."/>
            <person name="Stursova M."/>
            <person name="Weitz H."/>
            <person name="Taylor A."/>
            <person name="Grigoriev I.V."/>
            <person name="Nagy L.G."/>
            <person name="Martin F."/>
            <person name="Kauserud H."/>
        </authorList>
    </citation>
    <scope>NUCLEOTIDE SEQUENCE</scope>
    <source>
        <strain evidence="1">CBHHK182m</strain>
    </source>
</reference>
<evidence type="ECO:0000313" key="1">
    <source>
        <dbReference type="EMBL" id="KAJ7762601.1"/>
    </source>
</evidence>
<evidence type="ECO:0008006" key="3">
    <source>
        <dbReference type="Google" id="ProtNLM"/>
    </source>
</evidence>
<evidence type="ECO:0000313" key="2">
    <source>
        <dbReference type="Proteomes" id="UP001215598"/>
    </source>
</evidence>